<keyword evidence="3" id="KW-1185">Reference proteome</keyword>
<evidence type="ECO:0000313" key="2">
    <source>
        <dbReference type="EMBL" id="ASW03733.1"/>
    </source>
</evidence>
<feature type="transmembrane region" description="Helical" evidence="1">
    <location>
        <begin position="82"/>
        <end position="102"/>
    </location>
</feature>
<keyword evidence="1" id="KW-0812">Transmembrane</keyword>
<evidence type="ECO:0000313" key="3">
    <source>
        <dbReference type="Proteomes" id="UP000215158"/>
    </source>
</evidence>
<feature type="transmembrane region" description="Helical" evidence="1">
    <location>
        <begin position="29"/>
        <end position="47"/>
    </location>
</feature>
<organism evidence="2 3">
    <name type="scientific">Paraburkholderia aromaticivorans</name>
    <dbReference type="NCBI Taxonomy" id="2026199"/>
    <lineage>
        <taxon>Bacteria</taxon>
        <taxon>Pseudomonadati</taxon>
        <taxon>Pseudomonadota</taxon>
        <taxon>Betaproteobacteria</taxon>
        <taxon>Burkholderiales</taxon>
        <taxon>Burkholderiaceae</taxon>
        <taxon>Paraburkholderia</taxon>
    </lineage>
</organism>
<keyword evidence="1" id="KW-0472">Membrane</keyword>
<sequence length="175" mass="18668">MNTVSLDAIGAGLPLAAAVAYLPRTLDVTTKFTCAMFVLSVVISSAFSYCDANAVHVVPGAILLCVSIWLPRARGHNREIPAAMIFALTFISIFPVDIYGAYTCHASSGQARIGGAGFGDSLLHTPLSLSVIHSLIYYFCERDEKRGQVPFGNFLRRQWAFTLGDGKPGAAAPAD</sequence>
<gene>
    <name evidence="2" type="ORF">CJU94_36685</name>
</gene>
<geneLocation type="plasmid" evidence="2 3">
    <name>pBN2</name>
</geneLocation>
<dbReference type="AlphaFoldDB" id="A0A248VXX6"/>
<dbReference type="Proteomes" id="UP000215158">
    <property type="component" value="Plasmid pBN2"/>
</dbReference>
<protein>
    <submittedName>
        <fullName evidence="2">Uncharacterized protein</fullName>
    </submittedName>
</protein>
<feature type="transmembrane region" description="Helical" evidence="1">
    <location>
        <begin position="6"/>
        <end position="22"/>
    </location>
</feature>
<dbReference type="RefSeq" id="WP_095423512.1">
    <property type="nucleotide sequence ID" value="NZ_CP022992.1"/>
</dbReference>
<keyword evidence="1" id="KW-1133">Transmembrane helix</keyword>
<name>A0A248VXX6_9BURK</name>
<dbReference type="KEGG" id="parb:CJU94_36685"/>
<proteinExistence type="predicted"/>
<keyword evidence="2" id="KW-0614">Plasmid</keyword>
<reference evidence="2 3" key="1">
    <citation type="submission" date="2017-08" db="EMBL/GenBank/DDBJ databases">
        <title>Identification and genetic characteristics of simultaneous BTEX- and naphthalene-degrading Paraburkholderia sp. BN5 isolated from petroleum-contaminated soil.</title>
        <authorList>
            <person name="Lee Y."/>
            <person name="Jeon C.O."/>
        </authorList>
    </citation>
    <scope>NUCLEOTIDE SEQUENCE [LARGE SCALE GENOMIC DNA]</scope>
    <source>
        <strain evidence="2 3">BN5</strain>
        <plasmid evidence="2 3">pBN2</plasmid>
    </source>
</reference>
<dbReference type="EMBL" id="CP022992">
    <property type="protein sequence ID" value="ASW03733.1"/>
    <property type="molecule type" value="Genomic_DNA"/>
</dbReference>
<accession>A0A248VXX6</accession>
<evidence type="ECO:0000256" key="1">
    <source>
        <dbReference type="SAM" id="Phobius"/>
    </source>
</evidence>
<dbReference type="OrthoDB" id="9035679at2"/>